<evidence type="ECO:0000313" key="3">
    <source>
        <dbReference type="Proteomes" id="UP000053941"/>
    </source>
</evidence>
<dbReference type="EMBL" id="LIAS01000016">
    <property type="protein sequence ID" value="KRO31157.1"/>
    <property type="molecule type" value="Genomic_DNA"/>
</dbReference>
<dbReference type="PANTHER" id="PTHR33169:SF26">
    <property type="entry name" value="CONSERVED PROTEIN"/>
    <property type="match status" value="1"/>
</dbReference>
<name>A0A0R2NZ38_9ACTN</name>
<proteinExistence type="predicted"/>
<evidence type="ECO:0000259" key="1">
    <source>
        <dbReference type="Pfam" id="PF03551"/>
    </source>
</evidence>
<dbReference type="AlphaFoldDB" id="A0A0R2NZ38"/>
<dbReference type="Proteomes" id="UP000053941">
    <property type="component" value="Unassembled WGS sequence"/>
</dbReference>
<sequence length="179" mass="20698">MRSRAESLEFALLGLLKESSLHGYELRKRLKAIFGPFRALSFSVLYPQLKRMLDAGLIIQLEVPKGGKSKRVRIVYSISQKGISKFDELTQGAAELDLDDDNFEVSVAFFSPTSTRNRLRILEGRQRRLKEKAEILKADLDKSAVGLDKYLLEWRRHSLETAEREITWLDQMIRSERKN</sequence>
<dbReference type="InterPro" id="IPR036390">
    <property type="entry name" value="WH_DNA-bd_sf"/>
</dbReference>
<feature type="domain" description="Transcription regulator PadR N-terminal" evidence="1">
    <location>
        <begin position="12"/>
        <end position="86"/>
    </location>
</feature>
<dbReference type="Pfam" id="PF03551">
    <property type="entry name" value="PadR"/>
    <property type="match status" value="1"/>
</dbReference>
<reference evidence="2 3" key="1">
    <citation type="submission" date="2015-10" db="EMBL/GenBank/DDBJ databases">
        <title>Metagenome-Assembled Genomes uncover a global brackish microbiome.</title>
        <authorList>
            <person name="Hugerth L.W."/>
            <person name="Larsson J."/>
            <person name="Alneberg J."/>
            <person name="Lindh M.V."/>
            <person name="Legrand C."/>
            <person name="Pinhassi J."/>
            <person name="Andersson A.F."/>
        </authorList>
    </citation>
    <scope>NUCLEOTIDE SEQUENCE [LARGE SCALE GENOMIC DNA]</scope>
    <source>
        <strain evidence="2">BACL2 MAG-120802-bin41</strain>
    </source>
</reference>
<dbReference type="InterPro" id="IPR052509">
    <property type="entry name" value="Metal_resp_DNA-bind_regulator"/>
</dbReference>
<dbReference type="Gene3D" id="1.10.10.10">
    <property type="entry name" value="Winged helix-like DNA-binding domain superfamily/Winged helix DNA-binding domain"/>
    <property type="match status" value="1"/>
</dbReference>
<dbReference type="InterPro" id="IPR005149">
    <property type="entry name" value="Tscrpt_reg_PadR_N"/>
</dbReference>
<dbReference type="SUPFAM" id="SSF46785">
    <property type="entry name" value="Winged helix' DNA-binding domain"/>
    <property type="match status" value="1"/>
</dbReference>
<protein>
    <submittedName>
        <fullName evidence="2">Transcriptional regulator</fullName>
    </submittedName>
</protein>
<accession>A0A0R2NZ38</accession>
<evidence type="ECO:0000313" key="2">
    <source>
        <dbReference type="EMBL" id="KRO31157.1"/>
    </source>
</evidence>
<comment type="caution">
    <text evidence="2">The sequence shown here is derived from an EMBL/GenBank/DDBJ whole genome shotgun (WGS) entry which is preliminary data.</text>
</comment>
<dbReference type="PANTHER" id="PTHR33169">
    <property type="entry name" value="PADR-FAMILY TRANSCRIPTIONAL REGULATOR"/>
    <property type="match status" value="1"/>
</dbReference>
<gene>
    <name evidence="2" type="ORF">ABR60_06460</name>
</gene>
<organism evidence="2 3">
    <name type="scientific">Actinobacteria bacterium BACL2 MAG-120802-bin41</name>
    <dbReference type="NCBI Taxonomy" id="1655568"/>
    <lineage>
        <taxon>Bacteria</taxon>
        <taxon>Bacillati</taxon>
        <taxon>Actinomycetota</taxon>
        <taxon>Actinomycetes</taxon>
        <taxon>Actinomycetes incertae sedis</taxon>
        <taxon>ac1 cluster</taxon>
    </lineage>
</organism>
<dbReference type="InterPro" id="IPR036388">
    <property type="entry name" value="WH-like_DNA-bd_sf"/>
</dbReference>